<dbReference type="Gene3D" id="1.10.630.10">
    <property type="entry name" value="Cytochrome P450"/>
    <property type="match status" value="1"/>
</dbReference>
<keyword evidence="7" id="KW-0503">Monooxygenase</keyword>
<organism evidence="10 11">
    <name type="scientific">Penicillium coprophilum</name>
    <dbReference type="NCBI Taxonomy" id="36646"/>
    <lineage>
        <taxon>Eukaryota</taxon>
        <taxon>Fungi</taxon>
        <taxon>Dikarya</taxon>
        <taxon>Ascomycota</taxon>
        <taxon>Pezizomycotina</taxon>
        <taxon>Eurotiomycetes</taxon>
        <taxon>Eurotiomycetidae</taxon>
        <taxon>Eurotiales</taxon>
        <taxon>Aspergillaceae</taxon>
        <taxon>Penicillium</taxon>
    </lineage>
</organism>
<evidence type="ECO:0000256" key="1">
    <source>
        <dbReference type="ARBA" id="ARBA00001971"/>
    </source>
</evidence>
<sequence>MAVMASFSSLESLDLAFVLKALAGTWVMWYLCGVFYNIFFHPLANVPGPLLCKFSKVPWDYWQWTGRLPQHTAKVHAKYGEVVRIGPNELSFTNNAAWNDIFAKVPGRAQWPRHPKRVPQGKNGPQSIMNTAGTYHARFRRLLNHAFSEKGLQEQQHLITKYIDLFVNKVDDFARTGQSIDVTKWFVMVGFDVISDLGWSEPFNCVENGEVHEWVESPSMGPELLRALPVPVPFPFPSRADELKFLFRERGLMFLAPYFIPMKLQLARLNNFKYARARVEERIKEGSARGDFWDKIAIKSADDNAGGEGLTKEEMVVAAVTLVGTGSHTISTLLTGLAYFLGTNPHAMKTLVDEIRSFFKSPEEIDLVSVHKLKYLTACLNETMRLYPPVINMLWRTPPRGGGYASGIFIPEGTGCNMSFFGIAQNPDYFTRPLDFCPERFMPDPPAEFLGDNHEAYHPFSLGAYNCLGQNLANAESRLIMTKLLWYFDFELDGKVDKDWLDQKSFGVFIKKDLPVKFRPGPNARSGLNGKPVKINGHANGGAK</sequence>
<evidence type="ECO:0000256" key="7">
    <source>
        <dbReference type="ARBA" id="ARBA00023033"/>
    </source>
</evidence>
<dbReference type="GO" id="GO:0020037">
    <property type="term" value="F:heme binding"/>
    <property type="evidence" value="ECO:0007669"/>
    <property type="project" value="InterPro"/>
</dbReference>
<dbReference type="SUPFAM" id="SSF48264">
    <property type="entry name" value="Cytochrome P450"/>
    <property type="match status" value="1"/>
</dbReference>
<dbReference type="PANTHER" id="PTHR24305">
    <property type="entry name" value="CYTOCHROME P450"/>
    <property type="match status" value="1"/>
</dbReference>
<evidence type="ECO:0000256" key="4">
    <source>
        <dbReference type="ARBA" id="ARBA00022723"/>
    </source>
</evidence>
<dbReference type="EMBL" id="MDDG01000014">
    <property type="protein sequence ID" value="OQE35209.1"/>
    <property type="molecule type" value="Genomic_DNA"/>
</dbReference>
<evidence type="ECO:0000256" key="8">
    <source>
        <dbReference type="PIRSR" id="PIRSR602401-1"/>
    </source>
</evidence>
<dbReference type="InterPro" id="IPR002401">
    <property type="entry name" value="Cyt_P450_E_grp-I"/>
</dbReference>
<evidence type="ECO:0000256" key="6">
    <source>
        <dbReference type="ARBA" id="ARBA00023004"/>
    </source>
</evidence>
<dbReference type="GO" id="GO:0016705">
    <property type="term" value="F:oxidoreductase activity, acting on paired donors, with incorporation or reduction of molecular oxygen"/>
    <property type="evidence" value="ECO:0007669"/>
    <property type="project" value="InterPro"/>
</dbReference>
<comment type="caution">
    <text evidence="10">The sequence shown here is derived from an EMBL/GenBank/DDBJ whole genome shotgun (WGS) entry which is preliminary data.</text>
</comment>
<evidence type="ECO:0000313" key="10">
    <source>
        <dbReference type="EMBL" id="OQE35209.1"/>
    </source>
</evidence>
<dbReference type="GO" id="GO:0043386">
    <property type="term" value="P:mycotoxin biosynthetic process"/>
    <property type="evidence" value="ECO:0007669"/>
    <property type="project" value="UniProtKB-ARBA"/>
</dbReference>
<comment type="similarity">
    <text evidence="2">Belongs to the cytochrome P450 family.</text>
</comment>
<feature type="region of interest" description="Disordered" evidence="9">
    <location>
        <begin position="521"/>
        <end position="544"/>
    </location>
</feature>
<keyword evidence="4 8" id="KW-0479">Metal-binding</keyword>
<dbReference type="GO" id="GO:0005506">
    <property type="term" value="F:iron ion binding"/>
    <property type="evidence" value="ECO:0007669"/>
    <property type="project" value="InterPro"/>
</dbReference>
<feature type="binding site" description="axial binding residue" evidence="8">
    <location>
        <position position="467"/>
    </location>
    <ligand>
        <name>heme</name>
        <dbReference type="ChEBI" id="CHEBI:30413"/>
    </ligand>
    <ligandPart>
        <name>Fe</name>
        <dbReference type="ChEBI" id="CHEBI:18248"/>
    </ligandPart>
</feature>
<keyword evidence="6 8" id="KW-0408">Iron</keyword>
<dbReference type="PRINTS" id="PR00463">
    <property type="entry name" value="EP450I"/>
</dbReference>
<keyword evidence="11" id="KW-1185">Reference proteome</keyword>
<dbReference type="AlphaFoldDB" id="A0A1V6UAS2"/>
<dbReference type="Pfam" id="PF00067">
    <property type="entry name" value="p450"/>
    <property type="match status" value="1"/>
</dbReference>
<dbReference type="STRING" id="36646.A0A1V6UAS2"/>
<dbReference type="InterPro" id="IPR050121">
    <property type="entry name" value="Cytochrome_P450_monoxygenase"/>
</dbReference>
<keyword evidence="3 8" id="KW-0349">Heme</keyword>
<dbReference type="InterPro" id="IPR001128">
    <property type="entry name" value="Cyt_P450"/>
</dbReference>
<accession>A0A1V6UAS2</accession>
<dbReference type="Proteomes" id="UP000191500">
    <property type="component" value="Unassembled WGS sequence"/>
</dbReference>
<comment type="cofactor">
    <cofactor evidence="1 8">
        <name>heme</name>
        <dbReference type="ChEBI" id="CHEBI:30413"/>
    </cofactor>
</comment>
<protein>
    <submittedName>
        <fullName evidence="10">Uncharacterized protein</fullName>
    </submittedName>
</protein>
<evidence type="ECO:0000313" key="11">
    <source>
        <dbReference type="Proteomes" id="UP000191500"/>
    </source>
</evidence>
<evidence type="ECO:0000256" key="2">
    <source>
        <dbReference type="ARBA" id="ARBA00010617"/>
    </source>
</evidence>
<dbReference type="InterPro" id="IPR036396">
    <property type="entry name" value="Cyt_P450_sf"/>
</dbReference>
<dbReference type="PRINTS" id="PR00385">
    <property type="entry name" value="P450"/>
</dbReference>
<reference evidence="11" key="1">
    <citation type="journal article" date="2017" name="Nat. Microbiol.">
        <title>Global analysis of biosynthetic gene clusters reveals vast potential of secondary metabolite production in Penicillium species.</title>
        <authorList>
            <person name="Nielsen J.C."/>
            <person name="Grijseels S."/>
            <person name="Prigent S."/>
            <person name="Ji B."/>
            <person name="Dainat J."/>
            <person name="Nielsen K.F."/>
            <person name="Frisvad J.C."/>
            <person name="Workman M."/>
            <person name="Nielsen J."/>
        </authorList>
    </citation>
    <scope>NUCLEOTIDE SEQUENCE [LARGE SCALE GENOMIC DNA]</scope>
    <source>
        <strain evidence="11">IBT 31321</strain>
    </source>
</reference>
<gene>
    <name evidence="10" type="ORF">PENCOP_c014G02163</name>
</gene>
<dbReference type="PANTHER" id="PTHR24305:SF210">
    <property type="entry name" value="CYTOCHROME P450 MONOOXYGENASE ASQL-RELATED"/>
    <property type="match status" value="1"/>
</dbReference>
<dbReference type="GO" id="GO:0004497">
    <property type="term" value="F:monooxygenase activity"/>
    <property type="evidence" value="ECO:0007669"/>
    <property type="project" value="UniProtKB-KW"/>
</dbReference>
<evidence type="ECO:0000256" key="5">
    <source>
        <dbReference type="ARBA" id="ARBA00023002"/>
    </source>
</evidence>
<evidence type="ECO:0000256" key="3">
    <source>
        <dbReference type="ARBA" id="ARBA00022617"/>
    </source>
</evidence>
<keyword evidence="5" id="KW-0560">Oxidoreductase</keyword>
<proteinExistence type="inferred from homology"/>
<evidence type="ECO:0000256" key="9">
    <source>
        <dbReference type="SAM" id="MobiDB-lite"/>
    </source>
</evidence>
<name>A0A1V6UAS2_9EURO</name>
<dbReference type="CDD" id="cd11058">
    <property type="entry name" value="CYP60B-like"/>
    <property type="match status" value="1"/>
</dbReference>